<organism evidence="2 3">
    <name type="scientific">Fusobacterium mortiferum ATCC 9817</name>
    <dbReference type="NCBI Taxonomy" id="469616"/>
    <lineage>
        <taxon>Bacteria</taxon>
        <taxon>Fusobacteriati</taxon>
        <taxon>Fusobacteriota</taxon>
        <taxon>Fusobacteriia</taxon>
        <taxon>Fusobacteriales</taxon>
        <taxon>Fusobacteriaceae</taxon>
        <taxon>Fusobacterium</taxon>
    </lineage>
</organism>
<evidence type="ECO:0000313" key="3">
    <source>
        <dbReference type="Proteomes" id="UP000240258"/>
    </source>
</evidence>
<evidence type="ECO:0000256" key="1">
    <source>
        <dbReference type="SAM" id="Coils"/>
    </source>
</evidence>
<evidence type="ECO:0008006" key="4">
    <source>
        <dbReference type="Google" id="ProtNLM"/>
    </source>
</evidence>
<protein>
    <recommendedName>
        <fullName evidence="4">DUF4132 domain-containing protein</fullName>
    </recommendedName>
</protein>
<sequence>MSKEKISKYLLSSCNKTLRLKMENYLFEEQDIEFSKSELNKIKFYNYFLFLELDIFNKNKTMKKSEDSTIIKRLLTLGYNYCPEKLILDLSTCNFNNRMTIYKNLGVSDEFLAKDLEYTFNNFEDERILFSMIEDINKKFPKFVDYYLSLEDTEKNRYIVGKILELKCSIDNENIILLENFILNSLCEIYSSERIENILNYDFKNYELANSIKDISIINDDENLIYFLKNIYTNLNIESKNKKTILGVFEILTFSDSLDFLELENPKEYFDKVNNSTLPFIYKLVYLYKGSEDYNITFYIQKFILDNSEKSLEILDRMLKQNIELGAFILGTLIDNKIISEELKAKYIDNFKNNVASLINILEETKDRELGVELINTLGYMLTYSNVEEYIAKLSDSYDENRWDINEFINMIAHFERLENNGKNPWKIIAEKTSISKKFLISGTADFVNISSEEQFTEFLKENKEYFYELLEKKTFIDYTFEEILNLSYRSDKSFDVTKLFPYLSISDEIILETLFEILKDKEKECSDEVEKLTKTKNKKILANIKALKKVWESNKGKKIKTYSQLEDYILSIFDNYKKDILYPKSEAYFKIREKDSETFIDERVIKMYVALYMYNNDLEDIELGKTIRNFVNLEDLNKCLDTLFDTWLQDNSPVHTSSIVRTYLLTADDYGIDKILDLLEKAILKSKTQLAKNLLSIFFSIKKQELNTEIKFIKSKIHHTDLGEVLRRIREEDDSDVTSEILAPNIDFSMGFDANGEKFFNYGNRKIKLVLNENFDIIMYNQDDKEVRSLPKYSSKFEDDENRVEFYQKEIKRFKKKKEILLSEIKKYMFYQMIGNRVWSIEEWNKEINSSYFIKGISKNILWTIISDSKEYYCKYDGEKFIDIHSNKIINQIENIKIFYQGETDIETTIFTKNITPFLPQQFSIVKIEVANLDDYKGLPLSLKKINTVINNYFAEIYSSILYGDNFTLIDKLTHTYLEIPFTFSTKSQNIQDIKVSKMFKDEISLEEVNPRFLNFIYFILKEITTLDM</sequence>
<keyword evidence="3" id="KW-1185">Reference proteome</keyword>
<keyword evidence="1" id="KW-0175">Coiled coil</keyword>
<dbReference type="EMBL" id="CP028102">
    <property type="protein sequence ID" value="AVQ18269.1"/>
    <property type="molecule type" value="Genomic_DNA"/>
</dbReference>
<dbReference type="Proteomes" id="UP000240258">
    <property type="component" value="Chromosome"/>
</dbReference>
<feature type="coiled-coil region" evidence="1">
    <location>
        <begin position="798"/>
        <end position="825"/>
    </location>
</feature>
<gene>
    <name evidence="2" type="ORF">C4N19_03940</name>
</gene>
<proteinExistence type="predicted"/>
<reference evidence="3" key="1">
    <citation type="journal article" date="2018" name="MSphere">
        <title>Fusobacterium Genomics Using MinION and Illumina Sequencing Enables Genome Completion and Correction.</title>
        <authorList>
            <person name="Todd S.M."/>
            <person name="Settlage R.E."/>
            <person name="Lahmers K.K."/>
            <person name="Slade D.J."/>
        </authorList>
    </citation>
    <scope>NUCLEOTIDE SEQUENCE [LARGE SCALE GENOMIC DNA]</scope>
    <source>
        <strain evidence="3">ATCC 9817</strain>
    </source>
</reference>
<accession>A0ABM6TVT9</accession>
<name>A0ABM6TVT9_FUSMR</name>
<evidence type="ECO:0000313" key="2">
    <source>
        <dbReference type="EMBL" id="AVQ18269.1"/>
    </source>
</evidence>
<dbReference type="GeneID" id="62762660"/>
<dbReference type="RefSeq" id="WP_005883348.1">
    <property type="nucleotide sequence ID" value="NZ_CP028102.1"/>
</dbReference>